<protein>
    <recommendedName>
        <fullName evidence="3">histidine kinase</fullName>
        <ecNumber evidence="3">2.7.13.3</ecNumber>
    </recommendedName>
</protein>
<dbReference type="Gene3D" id="1.10.287.130">
    <property type="match status" value="1"/>
</dbReference>
<dbReference type="SMART" id="SM00387">
    <property type="entry name" value="HATPase_c"/>
    <property type="match status" value="1"/>
</dbReference>
<dbReference type="Gene3D" id="3.30.565.10">
    <property type="entry name" value="Histidine kinase-like ATPase, C-terminal domain"/>
    <property type="match status" value="1"/>
</dbReference>
<organism evidence="15">
    <name type="scientific">Paenibacillus sp. BIHB 4019</name>
    <dbReference type="NCBI Taxonomy" id="1870819"/>
    <lineage>
        <taxon>Bacteria</taxon>
        <taxon>Bacillati</taxon>
        <taxon>Bacillota</taxon>
        <taxon>Bacilli</taxon>
        <taxon>Bacillales</taxon>
        <taxon>Paenibacillaceae</taxon>
        <taxon>Paenibacillus</taxon>
    </lineage>
</organism>
<keyword evidence="8" id="KW-0418">Kinase</keyword>
<keyword evidence="4" id="KW-1003">Cell membrane</keyword>
<evidence type="ECO:0000256" key="1">
    <source>
        <dbReference type="ARBA" id="ARBA00000085"/>
    </source>
</evidence>
<evidence type="ECO:0000259" key="14">
    <source>
        <dbReference type="PROSITE" id="PS50885"/>
    </source>
</evidence>
<evidence type="ECO:0000256" key="5">
    <source>
        <dbReference type="ARBA" id="ARBA00022553"/>
    </source>
</evidence>
<reference evidence="15" key="1">
    <citation type="submission" date="2016-08" db="EMBL/GenBank/DDBJ databases">
        <title>Complete Genome Seqeunce of Paenibacillus sp. BIHB 4019 from tea rhizoplane.</title>
        <authorList>
            <person name="Thakur R."/>
            <person name="Swarnkar M.K."/>
            <person name="Gulati A."/>
        </authorList>
    </citation>
    <scope>NUCLEOTIDE SEQUENCE [LARGE SCALE GENOMIC DNA]</scope>
    <source>
        <strain evidence="15">BIHB4019</strain>
    </source>
</reference>
<evidence type="ECO:0000313" key="15">
    <source>
        <dbReference type="EMBL" id="ANY69222.1"/>
    </source>
</evidence>
<comment type="catalytic activity">
    <reaction evidence="1">
        <text>ATP + protein L-histidine = ADP + protein N-phospho-L-histidine.</text>
        <dbReference type="EC" id="2.7.13.3"/>
    </reaction>
</comment>
<dbReference type="InterPro" id="IPR036890">
    <property type="entry name" value="HATPase_C_sf"/>
</dbReference>
<keyword evidence="5" id="KW-0597">Phosphoprotein</keyword>
<keyword evidence="12" id="KW-1133">Transmembrane helix</keyword>
<accession>A0A1B2DNE5</accession>
<keyword evidence="10" id="KW-0902">Two-component regulatory system</keyword>
<dbReference type="CDD" id="cd12912">
    <property type="entry name" value="PDC2_MCP_like"/>
    <property type="match status" value="1"/>
</dbReference>
<keyword evidence="6" id="KW-0808">Transferase</keyword>
<proteinExistence type="predicted"/>
<evidence type="ECO:0000256" key="6">
    <source>
        <dbReference type="ARBA" id="ARBA00022679"/>
    </source>
</evidence>
<dbReference type="GO" id="GO:0000155">
    <property type="term" value="F:phosphorelay sensor kinase activity"/>
    <property type="evidence" value="ECO:0007669"/>
    <property type="project" value="InterPro"/>
</dbReference>
<dbReference type="InterPro" id="IPR003660">
    <property type="entry name" value="HAMP_dom"/>
</dbReference>
<dbReference type="InterPro" id="IPR050640">
    <property type="entry name" value="Bact_2-comp_sensor_kinase"/>
</dbReference>
<evidence type="ECO:0000256" key="7">
    <source>
        <dbReference type="ARBA" id="ARBA00022741"/>
    </source>
</evidence>
<name>A0A1B2DNE5_9BACL</name>
<keyword evidence="11 12" id="KW-0472">Membrane</keyword>
<gene>
    <name evidence="15" type="ORF">BBD42_24110</name>
</gene>
<feature type="transmembrane region" description="Helical" evidence="12">
    <location>
        <begin position="331"/>
        <end position="350"/>
    </location>
</feature>
<dbReference type="EC" id="2.7.13.3" evidence="3"/>
<dbReference type="GO" id="GO:0005886">
    <property type="term" value="C:plasma membrane"/>
    <property type="evidence" value="ECO:0007669"/>
    <property type="project" value="UniProtKB-SubCell"/>
</dbReference>
<dbReference type="SUPFAM" id="SSF55874">
    <property type="entry name" value="ATPase domain of HSP90 chaperone/DNA topoisomerase II/histidine kinase"/>
    <property type="match status" value="1"/>
</dbReference>
<dbReference type="Pfam" id="PF02518">
    <property type="entry name" value="HATPase_c"/>
    <property type="match status" value="1"/>
</dbReference>
<dbReference type="PRINTS" id="PR00344">
    <property type="entry name" value="BCTRLSENSOR"/>
</dbReference>
<evidence type="ECO:0000256" key="11">
    <source>
        <dbReference type="ARBA" id="ARBA00023136"/>
    </source>
</evidence>
<dbReference type="CDD" id="cd06225">
    <property type="entry name" value="HAMP"/>
    <property type="match status" value="1"/>
</dbReference>
<evidence type="ECO:0000256" key="2">
    <source>
        <dbReference type="ARBA" id="ARBA00004651"/>
    </source>
</evidence>
<dbReference type="InterPro" id="IPR005467">
    <property type="entry name" value="His_kinase_dom"/>
</dbReference>
<evidence type="ECO:0000256" key="9">
    <source>
        <dbReference type="ARBA" id="ARBA00022840"/>
    </source>
</evidence>
<keyword evidence="7" id="KW-0547">Nucleotide-binding</keyword>
<comment type="subcellular location">
    <subcellularLocation>
        <location evidence="2">Cell membrane</location>
        <topology evidence="2">Multi-pass membrane protein</topology>
    </subcellularLocation>
</comment>
<dbReference type="GO" id="GO:0005524">
    <property type="term" value="F:ATP binding"/>
    <property type="evidence" value="ECO:0007669"/>
    <property type="project" value="UniProtKB-KW"/>
</dbReference>
<dbReference type="SUPFAM" id="SSF158472">
    <property type="entry name" value="HAMP domain-like"/>
    <property type="match status" value="1"/>
</dbReference>
<dbReference type="PROSITE" id="PS50885">
    <property type="entry name" value="HAMP"/>
    <property type="match status" value="1"/>
</dbReference>
<dbReference type="InterPro" id="IPR010559">
    <property type="entry name" value="Sig_transdc_His_kin_internal"/>
</dbReference>
<feature type="domain" description="Histidine kinase" evidence="13">
    <location>
        <begin position="513"/>
        <end position="614"/>
    </location>
</feature>
<dbReference type="Pfam" id="PF00672">
    <property type="entry name" value="HAMP"/>
    <property type="match status" value="1"/>
</dbReference>
<dbReference type="InterPro" id="IPR004358">
    <property type="entry name" value="Sig_transdc_His_kin-like_C"/>
</dbReference>
<evidence type="ECO:0000256" key="3">
    <source>
        <dbReference type="ARBA" id="ARBA00012438"/>
    </source>
</evidence>
<dbReference type="InterPro" id="IPR003594">
    <property type="entry name" value="HATPase_dom"/>
</dbReference>
<sequence>MRKIRERVRDMKFRTRLILFFVLLITVPSVLSGILHYSASSDIIVTNARDSMLEIVKKNNEIGDIVFSNIEERTVSLISDPDLYRLFNRPKPQNDYELVQMDRQATVILNKYFGHDQDLYTAQLVTSYFSFGSGSGMYTSSSPFVSADPQGFRKSAIYKEVLASRGSLIWVPTYDLTRAFQQEALYDMDAKFRMVFSCARLLNSSPIIDGAIYNWPEHVERPVLLLNFNESFYQRSVQQSLSAVQGSYFYIVSKDGKIVTHPDLSKLGTADHNQWYKTEFRQPFGTSLVKENGEDVLISYDTSQVTGWVTVNVTPYKQLLGNLPAIRYMDILSSVALLIISIVIASFIAGRLTQPIKKMLVAIQMTGAGDFTAKIPDQPQLEFRILTKKFNVMNDKIRELIQENYESRLREKETEIMALNLQLNPHFLYNTLNIINWMAIDRDEPAISRMIVSLSSMLQYTVKNKQEMVRLRDDLMWLQSYTHIMENRFDGLFKVAYDIEGVPEDGLVPKLFLQPLVENAMIHGFESGEPGEQGGLVNISGRMVEDRLLFEVSDNGKGMSPQQAADARSKEGAGIGMSNVISRLALLYGEQAELRVRSKPGEGTTITVVIPLQR</sequence>
<dbReference type="Pfam" id="PF06580">
    <property type="entry name" value="His_kinase"/>
    <property type="match status" value="1"/>
</dbReference>
<evidence type="ECO:0000256" key="10">
    <source>
        <dbReference type="ARBA" id="ARBA00023012"/>
    </source>
</evidence>
<dbReference type="AlphaFoldDB" id="A0A1B2DNE5"/>
<keyword evidence="9" id="KW-0067">ATP-binding</keyword>
<evidence type="ECO:0000259" key="13">
    <source>
        <dbReference type="PROSITE" id="PS50109"/>
    </source>
</evidence>
<dbReference type="PROSITE" id="PS50109">
    <property type="entry name" value="HIS_KIN"/>
    <property type="match status" value="1"/>
</dbReference>
<dbReference type="PANTHER" id="PTHR34220">
    <property type="entry name" value="SENSOR HISTIDINE KINASE YPDA"/>
    <property type="match status" value="1"/>
</dbReference>
<feature type="domain" description="HAMP" evidence="14">
    <location>
        <begin position="350"/>
        <end position="402"/>
    </location>
</feature>
<evidence type="ECO:0000256" key="4">
    <source>
        <dbReference type="ARBA" id="ARBA00022475"/>
    </source>
</evidence>
<dbReference type="RefSeq" id="WP_099520259.1">
    <property type="nucleotide sequence ID" value="NZ_CP016808.1"/>
</dbReference>
<dbReference type="SMART" id="SM00304">
    <property type="entry name" value="HAMP"/>
    <property type="match status" value="1"/>
</dbReference>
<dbReference type="Gene3D" id="3.30.450.20">
    <property type="entry name" value="PAS domain"/>
    <property type="match status" value="1"/>
</dbReference>
<keyword evidence="12" id="KW-0812">Transmembrane</keyword>
<evidence type="ECO:0000256" key="8">
    <source>
        <dbReference type="ARBA" id="ARBA00022777"/>
    </source>
</evidence>
<dbReference type="EMBL" id="CP016808">
    <property type="protein sequence ID" value="ANY69222.1"/>
    <property type="molecule type" value="Genomic_DNA"/>
</dbReference>
<evidence type="ECO:0000256" key="12">
    <source>
        <dbReference type="SAM" id="Phobius"/>
    </source>
</evidence>
<dbReference type="PANTHER" id="PTHR34220:SF7">
    <property type="entry name" value="SENSOR HISTIDINE KINASE YPDA"/>
    <property type="match status" value="1"/>
</dbReference>